<dbReference type="Proteomes" id="UP001205560">
    <property type="component" value="Unassembled WGS sequence"/>
</dbReference>
<accession>A0ABT2A915</accession>
<keyword evidence="2" id="KW-1185">Reference proteome</keyword>
<name>A0ABT2A915_9BURK</name>
<dbReference type="SUPFAM" id="SSF52540">
    <property type="entry name" value="P-loop containing nucleoside triphosphate hydrolases"/>
    <property type="match status" value="1"/>
</dbReference>
<proteinExistence type="predicted"/>
<organism evidence="1 2">
    <name type="scientific">Massilia norwichensis</name>
    <dbReference type="NCBI Taxonomy" id="1442366"/>
    <lineage>
        <taxon>Bacteria</taxon>
        <taxon>Pseudomonadati</taxon>
        <taxon>Pseudomonadota</taxon>
        <taxon>Betaproteobacteria</taxon>
        <taxon>Burkholderiales</taxon>
        <taxon>Oxalobacteraceae</taxon>
        <taxon>Telluria group</taxon>
        <taxon>Massilia</taxon>
    </lineage>
</organism>
<dbReference type="RefSeq" id="WP_258846482.1">
    <property type="nucleotide sequence ID" value="NZ_JANUGX010000019.1"/>
</dbReference>
<reference evidence="1 2" key="1">
    <citation type="submission" date="2022-08" db="EMBL/GenBank/DDBJ databases">
        <title>Reclassification of Massilia species as members of the genera Telluria, Duganella, Pseudoduganella, Mokoshia gen. nov. and Zemynaea gen. nov. using orthogonal and non-orthogonal genome-based approaches.</title>
        <authorList>
            <person name="Bowman J.P."/>
        </authorList>
    </citation>
    <scope>NUCLEOTIDE SEQUENCE [LARGE SCALE GENOMIC DNA]</scope>
    <source>
        <strain evidence="1 2">LMG 28164</strain>
    </source>
</reference>
<evidence type="ECO:0008006" key="3">
    <source>
        <dbReference type="Google" id="ProtNLM"/>
    </source>
</evidence>
<dbReference type="Gene3D" id="3.40.50.300">
    <property type="entry name" value="P-loop containing nucleotide triphosphate hydrolases"/>
    <property type="match status" value="1"/>
</dbReference>
<protein>
    <recommendedName>
        <fullName evidence="3">Dynamin family protein</fullName>
    </recommendedName>
</protein>
<dbReference type="EMBL" id="JANUGX010000019">
    <property type="protein sequence ID" value="MCS0590705.1"/>
    <property type="molecule type" value="Genomic_DNA"/>
</dbReference>
<dbReference type="InterPro" id="IPR027417">
    <property type="entry name" value="P-loop_NTPase"/>
</dbReference>
<gene>
    <name evidence="1" type="ORF">NX782_16040</name>
</gene>
<evidence type="ECO:0000313" key="1">
    <source>
        <dbReference type="EMBL" id="MCS0590705.1"/>
    </source>
</evidence>
<comment type="caution">
    <text evidence="1">The sequence shown here is derived from an EMBL/GenBank/DDBJ whole genome shotgun (WGS) entry which is preliminary data.</text>
</comment>
<evidence type="ECO:0000313" key="2">
    <source>
        <dbReference type="Proteomes" id="UP001205560"/>
    </source>
</evidence>
<sequence>MGKYTATARQNPGRKAWLVDFRHPLKTDNAGKPGRKTRKGLGTESVQEADFLVKQLQTLLDDESFWSVGAKARAAALFDARVIEIFYAELEPRAGNPRELRDQLLPLPGREDGYARIMLLGVPGAGKTTLLRQLMGTHPERDRFPSTSVNRTTTFPTEVFLRGTGYEAVVSFMSEHETRFEIEECVSAAVLEAISGARRQVARTLLEKSDMRFRLKYILGDIIEEDEEVDPYSVEDDDSSVVAGSSDPSVVTEAEALEFSQRLETYLDRIENLASQAKRAVEEAYGENVADMKPEDRNAALDLIQEQACESPDYLDIVSEILDDVRTRFDLIADGRFEKTTTGWPRAWHLKCEDDQRMDFLAAVRFFSGISVNAWGKLLTPVVNGMRVGGPFHSVWAEQEAKLVLIDTEGLGHKAGANADLPEQMVLMLDDADVILLVDSAKNAMTNFAAGKAVEGIVNSGHSSKLVVAFTHMDTVSGENLKGRAKLDHVFGGLRNVVENQVAKSVSADAARYLLEHLEKSTFYLGRLDDYEAKPARPELNRLLQRLVDSQPAVFEPVAFPEYSVDNLVLAIQRGARMFRSPWRAILGFESHPDETARHWQTIKALSRRYAEGWPETFTLRPTTNLITALSSAISRFLENPASWSGTLTSEEKRETIERIKTLVTRQLPALCARRLREQPQSTWVDAFGLRGPGSTFERRMKIEGIYERWVPIPDERGDREVQEFMNDVKVVVMSAISVVKDEVEANAAQ</sequence>